<dbReference type="OrthoDB" id="25143at2157"/>
<reference evidence="1" key="1">
    <citation type="journal article" date="2014" name="Int. J. Syst. Evol. Microbiol.">
        <title>Complete genome sequence of Corynebacterium casei LMG S-19264T (=DSM 44701T), isolated from a smear-ripened cheese.</title>
        <authorList>
            <consortium name="US DOE Joint Genome Institute (JGI-PGF)"/>
            <person name="Walter F."/>
            <person name="Albersmeier A."/>
            <person name="Kalinowski J."/>
            <person name="Ruckert C."/>
        </authorList>
    </citation>
    <scope>NUCLEOTIDE SEQUENCE</scope>
    <source>
        <strain evidence="1">JCM 10088</strain>
    </source>
</reference>
<sequence>MESRPKVIEELMRGNPRLMICPSCGDRMRVESETARNSASYYVAERSIKCGRCGLKIRQYVYMLRG</sequence>
<dbReference type="AlphaFoldDB" id="A0A830GXM0"/>
<evidence type="ECO:0000313" key="1">
    <source>
        <dbReference type="EMBL" id="GGP22584.1"/>
    </source>
</evidence>
<evidence type="ECO:0000313" key="2">
    <source>
        <dbReference type="Proteomes" id="UP000610960"/>
    </source>
</evidence>
<name>A0A830GXM0_9CREN</name>
<comment type="caution">
    <text evidence="1">The sequence shown here is derived from an EMBL/GenBank/DDBJ whole genome shotgun (WGS) entry which is preliminary data.</text>
</comment>
<dbReference type="EMBL" id="BMNL01000004">
    <property type="protein sequence ID" value="GGP22584.1"/>
    <property type="molecule type" value="Genomic_DNA"/>
</dbReference>
<protein>
    <submittedName>
        <fullName evidence="1">Uncharacterized protein</fullName>
    </submittedName>
</protein>
<organism evidence="1 2">
    <name type="scientific">Thermocladium modestius</name>
    <dbReference type="NCBI Taxonomy" id="62609"/>
    <lineage>
        <taxon>Archaea</taxon>
        <taxon>Thermoproteota</taxon>
        <taxon>Thermoprotei</taxon>
        <taxon>Thermoproteales</taxon>
        <taxon>Thermoproteaceae</taxon>
        <taxon>Thermocladium</taxon>
    </lineage>
</organism>
<proteinExistence type="predicted"/>
<dbReference type="Proteomes" id="UP000610960">
    <property type="component" value="Unassembled WGS sequence"/>
</dbReference>
<dbReference type="RefSeq" id="WP_188597172.1">
    <property type="nucleotide sequence ID" value="NZ_BMNL01000004.1"/>
</dbReference>
<reference evidence="1" key="2">
    <citation type="submission" date="2020-09" db="EMBL/GenBank/DDBJ databases">
        <authorList>
            <person name="Sun Q."/>
            <person name="Ohkuma M."/>
        </authorList>
    </citation>
    <scope>NUCLEOTIDE SEQUENCE</scope>
    <source>
        <strain evidence="1">JCM 10088</strain>
    </source>
</reference>
<accession>A0A830GXM0</accession>
<keyword evidence="2" id="KW-1185">Reference proteome</keyword>
<gene>
    <name evidence="1" type="ORF">GCM10007981_19240</name>
</gene>